<dbReference type="InterPro" id="IPR036188">
    <property type="entry name" value="FAD/NAD-bd_sf"/>
</dbReference>
<name>A0A8X6J9V1_TRICU</name>
<dbReference type="GO" id="GO:0050660">
    <property type="term" value="F:flavin adenine dinucleotide binding"/>
    <property type="evidence" value="ECO:0007669"/>
    <property type="project" value="InterPro"/>
</dbReference>
<dbReference type="InterPro" id="IPR012132">
    <property type="entry name" value="GMC_OxRdtase"/>
</dbReference>
<organism evidence="2 3">
    <name type="scientific">Trichonephila clavata</name>
    <name type="common">Joro spider</name>
    <name type="synonym">Nephila clavata</name>
    <dbReference type="NCBI Taxonomy" id="2740835"/>
    <lineage>
        <taxon>Eukaryota</taxon>
        <taxon>Metazoa</taxon>
        <taxon>Ecdysozoa</taxon>
        <taxon>Arthropoda</taxon>
        <taxon>Chelicerata</taxon>
        <taxon>Arachnida</taxon>
        <taxon>Araneae</taxon>
        <taxon>Araneomorphae</taxon>
        <taxon>Entelegynae</taxon>
        <taxon>Araneoidea</taxon>
        <taxon>Nephilidae</taxon>
        <taxon>Trichonephila</taxon>
    </lineage>
</organism>
<protein>
    <submittedName>
        <fullName evidence="2">Alcohol dehydrogenase</fullName>
    </submittedName>
</protein>
<reference evidence="2" key="1">
    <citation type="submission" date="2020-07" db="EMBL/GenBank/DDBJ databases">
        <title>Multicomponent nature underlies the extraordinary mechanical properties of spider dragline silk.</title>
        <authorList>
            <person name="Kono N."/>
            <person name="Nakamura H."/>
            <person name="Mori M."/>
            <person name="Yoshida Y."/>
            <person name="Ohtoshi R."/>
            <person name="Malay A.D."/>
            <person name="Moran D.A.P."/>
            <person name="Tomita M."/>
            <person name="Numata K."/>
            <person name="Arakawa K."/>
        </authorList>
    </citation>
    <scope>NUCLEOTIDE SEQUENCE</scope>
</reference>
<comment type="similarity">
    <text evidence="1">Belongs to the GMC oxidoreductase family.</text>
</comment>
<evidence type="ECO:0000256" key="1">
    <source>
        <dbReference type="ARBA" id="ARBA00010790"/>
    </source>
</evidence>
<dbReference type="SUPFAM" id="SSF54373">
    <property type="entry name" value="FAD-linked reductases, C-terminal domain"/>
    <property type="match status" value="1"/>
</dbReference>
<evidence type="ECO:0000313" key="2">
    <source>
        <dbReference type="EMBL" id="GFR26685.1"/>
    </source>
</evidence>
<keyword evidence="3" id="KW-1185">Reference proteome</keyword>
<dbReference type="Proteomes" id="UP000887116">
    <property type="component" value="Unassembled WGS sequence"/>
</dbReference>
<dbReference type="PANTHER" id="PTHR11552">
    <property type="entry name" value="GLUCOSE-METHANOL-CHOLINE GMC OXIDOREDUCTASE"/>
    <property type="match status" value="1"/>
</dbReference>
<proteinExistence type="inferred from homology"/>
<dbReference type="OrthoDB" id="269227at2759"/>
<dbReference type="GO" id="GO:0016491">
    <property type="term" value="F:oxidoreductase activity"/>
    <property type="evidence" value="ECO:0007669"/>
    <property type="project" value="TreeGrafter"/>
</dbReference>
<accession>A0A8X6J9V1</accession>
<sequence>MLSGIGPRKYLEKFNIPVIVNNPEVGQNLRDHLNLPLYFHLHAPVSITTAKARSISEIWKFAWHGKGFLANSGVEAVARIPVPGNSTSSKLYFMLFNVGSINEGLFSTIANFKNVTFLSAFPSSNNISKEGFVILASCTHPSSKGKLELVSENPWIPPAIDPNYLSKREDIKCLTKGRNFFIYLVLFRRN</sequence>
<comment type="caution">
    <text evidence="2">The sequence shown here is derived from an EMBL/GenBank/DDBJ whole genome shotgun (WGS) entry which is preliminary data.</text>
</comment>
<evidence type="ECO:0000313" key="3">
    <source>
        <dbReference type="Proteomes" id="UP000887116"/>
    </source>
</evidence>
<dbReference type="PANTHER" id="PTHR11552:SF188">
    <property type="entry name" value="NEITHER INACTIVATION NOR AFTERPOTENTIAL PROTEIN G"/>
    <property type="match status" value="1"/>
</dbReference>
<dbReference type="AlphaFoldDB" id="A0A8X6J9V1"/>
<gene>
    <name evidence="2" type="primary">alkJ_0</name>
    <name evidence="2" type="ORF">TNCT_388131</name>
</gene>
<dbReference type="Gene3D" id="3.50.50.60">
    <property type="entry name" value="FAD/NAD(P)-binding domain"/>
    <property type="match status" value="1"/>
</dbReference>
<dbReference type="Gene3D" id="3.30.560.10">
    <property type="entry name" value="Glucose Oxidase, domain 3"/>
    <property type="match status" value="1"/>
</dbReference>
<dbReference type="EMBL" id="BMAO01018872">
    <property type="protein sequence ID" value="GFR26685.1"/>
    <property type="molecule type" value="Genomic_DNA"/>
</dbReference>